<name>A0A1I4WR24_PSUAM</name>
<dbReference type="GO" id="GO:0047372">
    <property type="term" value="F:monoacylglycerol lipase activity"/>
    <property type="evidence" value="ECO:0007669"/>
    <property type="project" value="TreeGrafter"/>
</dbReference>
<reference evidence="2 3" key="1">
    <citation type="submission" date="2016-10" db="EMBL/GenBank/DDBJ databases">
        <authorList>
            <person name="de Groot N.N."/>
        </authorList>
    </citation>
    <scope>NUCLEOTIDE SEQUENCE [LARGE SCALE GENOMIC DNA]</scope>
    <source>
        <strain evidence="2 3">CGMCC 4.1877</strain>
    </source>
</reference>
<accession>A0A1I4WR24</accession>
<protein>
    <submittedName>
        <fullName evidence="2">Pimeloyl-ACP methyl ester carboxylesterase</fullName>
    </submittedName>
</protein>
<feature type="domain" description="AB hydrolase-1" evidence="1">
    <location>
        <begin position="87"/>
        <end position="211"/>
    </location>
</feature>
<dbReference type="InterPro" id="IPR050266">
    <property type="entry name" value="AB_hydrolase_sf"/>
</dbReference>
<dbReference type="Gene3D" id="3.40.50.1820">
    <property type="entry name" value="alpha/beta hydrolase"/>
    <property type="match status" value="1"/>
</dbReference>
<dbReference type="GO" id="GO:0046464">
    <property type="term" value="P:acylglycerol catabolic process"/>
    <property type="evidence" value="ECO:0007669"/>
    <property type="project" value="TreeGrafter"/>
</dbReference>
<dbReference type="Pfam" id="PF00561">
    <property type="entry name" value="Abhydrolase_1"/>
    <property type="match status" value="1"/>
</dbReference>
<dbReference type="SUPFAM" id="SSF53474">
    <property type="entry name" value="alpha/beta-Hydrolases"/>
    <property type="match status" value="1"/>
</dbReference>
<keyword evidence="3" id="KW-1185">Reference proteome</keyword>
<dbReference type="InterPro" id="IPR000073">
    <property type="entry name" value="AB_hydrolase_1"/>
</dbReference>
<evidence type="ECO:0000259" key="1">
    <source>
        <dbReference type="Pfam" id="PF00561"/>
    </source>
</evidence>
<dbReference type="AlphaFoldDB" id="A0A1I4WR24"/>
<dbReference type="InterPro" id="IPR029058">
    <property type="entry name" value="AB_hydrolase_fold"/>
</dbReference>
<dbReference type="OrthoDB" id="5513277at2"/>
<dbReference type="GO" id="GO:0016020">
    <property type="term" value="C:membrane"/>
    <property type="evidence" value="ECO:0007669"/>
    <property type="project" value="TreeGrafter"/>
</dbReference>
<gene>
    <name evidence="2" type="ORF">SAMN05216207_100951</name>
</gene>
<dbReference type="PANTHER" id="PTHR43798">
    <property type="entry name" value="MONOACYLGLYCEROL LIPASE"/>
    <property type="match status" value="1"/>
</dbReference>
<evidence type="ECO:0000313" key="3">
    <source>
        <dbReference type="Proteomes" id="UP000199614"/>
    </source>
</evidence>
<dbReference type="EMBL" id="FOUY01000009">
    <property type="protein sequence ID" value="SFN16238.1"/>
    <property type="molecule type" value="Genomic_DNA"/>
</dbReference>
<dbReference type="STRING" id="260086.SAMN05216207_100951"/>
<dbReference type="Proteomes" id="UP000199614">
    <property type="component" value="Unassembled WGS sequence"/>
</dbReference>
<proteinExistence type="predicted"/>
<organism evidence="2 3">
    <name type="scientific">Pseudonocardia ammonioxydans</name>
    <dbReference type="NCBI Taxonomy" id="260086"/>
    <lineage>
        <taxon>Bacteria</taxon>
        <taxon>Bacillati</taxon>
        <taxon>Actinomycetota</taxon>
        <taxon>Actinomycetes</taxon>
        <taxon>Pseudonocardiales</taxon>
        <taxon>Pseudonocardiaceae</taxon>
        <taxon>Pseudonocardia</taxon>
    </lineage>
</organism>
<sequence>MVQSLRRRRLLTTLLVIVCVLLGGALALRDTSPVGYFTSAEAVDDYRAKYARAMDDLPPPAATLDVRTGFGVVRAYRFAGANPGADPLLLVPGTKSGAPVFADNLPSLLALRDVWVVDLLGEPGHSVQDRPIATHADQAAWFDEALRALPPERFHVVGMSIGGWTAANLAVQRPDAPLASLTLLDPIHVYGDIPLETVVRSLPVAFSWMPRSWRDAFNSYTAGGAPVEDVPVAEMIESGMYGYAMRQPQPSTISEEQLRGITVPVLAVVAGRSVMHDPATSVGVAERAFGAGNVRHYPEATHAVNGEQPDRIAADIAGLLDRAAS</sequence>
<dbReference type="RefSeq" id="WP_093341090.1">
    <property type="nucleotide sequence ID" value="NZ_FOUY01000009.1"/>
</dbReference>
<evidence type="ECO:0000313" key="2">
    <source>
        <dbReference type="EMBL" id="SFN16238.1"/>
    </source>
</evidence>
<dbReference type="PANTHER" id="PTHR43798:SF33">
    <property type="entry name" value="HYDROLASE, PUTATIVE (AFU_ORTHOLOGUE AFUA_2G14860)-RELATED"/>
    <property type="match status" value="1"/>
</dbReference>